<organism evidence="5 6">
    <name type="scientific">Sphingobacterium paludis</name>
    <dbReference type="NCBI Taxonomy" id="1476465"/>
    <lineage>
        <taxon>Bacteria</taxon>
        <taxon>Pseudomonadati</taxon>
        <taxon>Bacteroidota</taxon>
        <taxon>Sphingobacteriia</taxon>
        <taxon>Sphingobacteriales</taxon>
        <taxon>Sphingobacteriaceae</taxon>
        <taxon>Sphingobacterium</taxon>
    </lineage>
</organism>
<dbReference type="InterPro" id="IPR045076">
    <property type="entry name" value="MutS"/>
</dbReference>
<dbReference type="InterPro" id="IPR027417">
    <property type="entry name" value="P-loop_NTPase"/>
</dbReference>
<comment type="caution">
    <text evidence="5">The sequence shown here is derived from an EMBL/GenBank/DDBJ whole genome shotgun (WGS) entry which is preliminary data.</text>
</comment>
<reference evidence="5 6" key="1">
    <citation type="submission" date="2019-03" db="EMBL/GenBank/DDBJ databases">
        <title>Genomic Encyclopedia of Type Strains, Phase III (KMG-III): the genomes of soil and plant-associated and newly described type strains.</title>
        <authorList>
            <person name="Whitman W."/>
        </authorList>
    </citation>
    <scope>NUCLEOTIDE SEQUENCE [LARGE SCALE GENOMIC DNA]</scope>
    <source>
        <strain evidence="5 6">CGMCC 1.12801</strain>
    </source>
</reference>
<accession>A0A4R7CYT0</accession>
<evidence type="ECO:0000259" key="4">
    <source>
        <dbReference type="SMART" id="SM00534"/>
    </source>
</evidence>
<evidence type="ECO:0000256" key="3">
    <source>
        <dbReference type="ARBA" id="ARBA00023125"/>
    </source>
</evidence>
<evidence type="ECO:0000313" key="6">
    <source>
        <dbReference type="Proteomes" id="UP000294752"/>
    </source>
</evidence>
<dbReference type="GO" id="GO:0005524">
    <property type="term" value="F:ATP binding"/>
    <property type="evidence" value="ECO:0007669"/>
    <property type="project" value="UniProtKB-KW"/>
</dbReference>
<evidence type="ECO:0000313" key="5">
    <source>
        <dbReference type="EMBL" id="TDS12304.1"/>
    </source>
</evidence>
<dbReference type="Gene3D" id="1.10.1420.10">
    <property type="match status" value="1"/>
</dbReference>
<sequence length="454" mass="51469">MMLKTDKQTLTDLNVLDWNSASLLRYFDRTLTLGGQDELYNYLKHPLASIDAIIERQQAIAYLGTVHITDLFDKHMMADLERYLRKPIEPRASHPLADLTKGESFLFFSLSAKRERLFIYQSVREIAMLFTALEGIIDAAMSSGKAIGLLRKYADFFSANASFFDAEELRRMGSGKKSRRSTLRHNYLFRGPHKNRVRELFDMLYTIDALVAVAKMWNENSLCFPKMNTDETPASLLDIVGLYNLALHKPIKNDLHITTGKNIWFLTGANMTGKSTLLKSIGICIYLAHVGFPVPAESMEILFYNGLMTSINLVDDIGSGYSHFYAEVRRLKAMGEHMALHSPSVIMLDEIFKGTNYQDAFEATLNFINSISGIERSLFFISTHITDVGERIANNKHVALKHLETLADVEQGARFTYKLIDGVATEKLGMWFLNRESVFDTFRAIKPSPKDDPS</sequence>
<keyword evidence="6" id="KW-1185">Reference proteome</keyword>
<gene>
    <name evidence="5" type="ORF">B0I21_106162</name>
</gene>
<dbReference type="SUPFAM" id="SSF52540">
    <property type="entry name" value="P-loop containing nucleoside triphosphate hydrolases"/>
    <property type="match status" value="1"/>
</dbReference>
<dbReference type="InterPro" id="IPR000432">
    <property type="entry name" value="DNA_mismatch_repair_MutS_C"/>
</dbReference>
<dbReference type="PANTHER" id="PTHR11361:SF99">
    <property type="entry name" value="DNA MISMATCH REPAIR PROTEIN"/>
    <property type="match status" value="1"/>
</dbReference>
<dbReference type="InterPro" id="IPR036187">
    <property type="entry name" value="DNA_mismatch_repair_MutS_sf"/>
</dbReference>
<dbReference type="RefSeq" id="WP_133640939.1">
    <property type="nucleotide sequence ID" value="NZ_SNZV01000006.1"/>
</dbReference>
<feature type="domain" description="DNA mismatch repair proteins mutS family" evidence="4">
    <location>
        <begin position="261"/>
        <end position="429"/>
    </location>
</feature>
<dbReference type="SMART" id="SM00534">
    <property type="entry name" value="MUTSac"/>
    <property type="match status" value="1"/>
</dbReference>
<name>A0A4R7CYT0_9SPHI</name>
<protein>
    <submittedName>
        <fullName evidence="5">MutS-like protein</fullName>
    </submittedName>
</protein>
<dbReference type="AlphaFoldDB" id="A0A4R7CYT0"/>
<dbReference type="EMBL" id="SNZV01000006">
    <property type="protein sequence ID" value="TDS12304.1"/>
    <property type="molecule type" value="Genomic_DNA"/>
</dbReference>
<proteinExistence type="predicted"/>
<evidence type="ECO:0000256" key="1">
    <source>
        <dbReference type="ARBA" id="ARBA00022741"/>
    </source>
</evidence>
<dbReference type="Gene3D" id="3.40.50.300">
    <property type="entry name" value="P-loop containing nucleotide triphosphate hydrolases"/>
    <property type="match status" value="1"/>
</dbReference>
<evidence type="ECO:0000256" key="2">
    <source>
        <dbReference type="ARBA" id="ARBA00022840"/>
    </source>
</evidence>
<dbReference type="SUPFAM" id="SSF48334">
    <property type="entry name" value="DNA repair protein MutS, domain III"/>
    <property type="match status" value="1"/>
</dbReference>
<dbReference type="OrthoDB" id="1097361at2"/>
<dbReference type="Pfam" id="PF05192">
    <property type="entry name" value="MutS_III"/>
    <property type="match status" value="1"/>
</dbReference>
<dbReference type="GO" id="GO:0030983">
    <property type="term" value="F:mismatched DNA binding"/>
    <property type="evidence" value="ECO:0007669"/>
    <property type="project" value="InterPro"/>
</dbReference>
<dbReference type="Proteomes" id="UP000294752">
    <property type="component" value="Unassembled WGS sequence"/>
</dbReference>
<keyword evidence="3" id="KW-0238">DNA-binding</keyword>
<dbReference type="GO" id="GO:0006298">
    <property type="term" value="P:mismatch repair"/>
    <property type="evidence" value="ECO:0007669"/>
    <property type="project" value="InterPro"/>
</dbReference>
<keyword evidence="1" id="KW-0547">Nucleotide-binding</keyword>
<dbReference type="PANTHER" id="PTHR11361">
    <property type="entry name" value="DNA MISMATCH REPAIR PROTEIN MUTS FAMILY MEMBER"/>
    <property type="match status" value="1"/>
</dbReference>
<keyword evidence="2" id="KW-0067">ATP-binding</keyword>
<dbReference type="GO" id="GO:0140664">
    <property type="term" value="F:ATP-dependent DNA damage sensor activity"/>
    <property type="evidence" value="ECO:0007669"/>
    <property type="project" value="InterPro"/>
</dbReference>
<dbReference type="Pfam" id="PF00488">
    <property type="entry name" value="MutS_V"/>
    <property type="match status" value="1"/>
</dbReference>
<dbReference type="InterPro" id="IPR007696">
    <property type="entry name" value="DNA_mismatch_repair_MutS_core"/>
</dbReference>